<dbReference type="Proteomes" id="UP000553632">
    <property type="component" value="Unassembled WGS sequence"/>
</dbReference>
<protein>
    <submittedName>
        <fullName evidence="2">Uncharacterized protein</fullName>
    </submittedName>
</protein>
<evidence type="ECO:0000313" key="4">
    <source>
        <dbReference type="Proteomes" id="UP000574390"/>
    </source>
</evidence>
<dbReference type="AlphaFoldDB" id="A0A7J6S2M0"/>
<sequence length="114" mass="12296">MNCKYAAVQKNVSVDFTTSTGATTTASIPLKEAELDDPGDNKLSGCGWLCCYNRYVIGLLLADCEDTPGESEALTFSHIDPLTLLTYQAKIAQIAADAGYRRASAKATEKKKQK</sequence>
<organism evidence="2 3">
    <name type="scientific">Perkinsus olseni</name>
    <name type="common">Perkinsus atlanticus</name>
    <dbReference type="NCBI Taxonomy" id="32597"/>
    <lineage>
        <taxon>Eukaryota</taxon>
        <taxon>Sar</taxon>
        <taxon>Alveolata</taxon>
        <taxon>Perkinsozoa</taxon>
        <taxon>Perkinsea</taxon>
        <taxon>Perkinsida</taxon>
        <taxon>Perkinsidae</taxon>
        <taxon>Perkinsus</taxon>
    </lineage>
</organism>
<dbReference type="EMBL" id="JABANO010021201">
    <property type="protein sequence ID" value="KAF4727204.1"/>
    <property type="molecule type" value="Genomic_DNA"/>
</dbReference>
<name>A0A7J6S2M0_PEROL</name>
<accession>A0A7J6S2M0</accession>
<evidence type="ECO:0000313" key="1">
    <source>
        <dbReference type="EMBL" id="KAF4721042.1"/>
    </source>
</evidence>
<proteinExistence type="predicted"/>
<evidence type="ECO:0000313" key="2">
    <source>
        <dbReference type="EMBL" id="KAF4727204.1"/>
    </source>
</evidence>
<keyword evidence="3" id="KW-1185">Reference proteome</keyword>
<evidence type="ECO:0000313" key="3">
    <source>
        <dbReference type="Proteomes" id="UP000553632"/>
    </source>
</evidence>
<reference evidence="3 4" key="1">
    <citation type="submission" date="2020-04" db="EMBL/GenBank/DDBJ databases">
        <title>Perkinsus olseni comparative genomics.</title>
        <authorList>
            <person name="Bogema D.R."/>
        </authorList>
    </citation>
    <scope>NUCLEOTIDE SEQUENCE [LARGE SCALE GENOMIC DNA]</scope>
    <source>
        <strain evidence="1">ATCC PRA-205</strain>
        <strain evidence="2 3">ATCC PRA-207</strain>
    </source>
</reference>
<feature type="non-terminal residue" evidence="2">
    <location>
        <position position="114"/>
    </location>
</feature>
<dbReference type="Proteomes" id="UP000574390">
    <property type="component" value="Unassembled WGS sequence"/>
</dbReference>
<comment type="caution">
    <text evidence="2">The sequence shown here is derived from an EMBL/GenBank/DDBJ whole genome shotgun (WGS) entry which is preliminary data.</text>
</comment>
<dbReference type="EMBL" id="JABANM010021553">
    <property type="protein sequence ID" value="KAF4721042.1"/>
    <property type="molecule type" value="Genomic_DNA"/>
</dbReference>
<gene>
    <name evidence="1" type="ORF">FOZ62_032035</name>
    <name evidence="2" type="ORF">FOZ63_030952</name>
</gene>